<dbReference type="AlphaFoldDB" id="A0A3E4W2R1"/>
<proteinExistence type="predicted"/>
<keyword evidence="1" id="KW-0812">Transmembrane</keyword>
<keyword evidence="1" id="KW-1133">Transmembrane helix</keyword>
<comment type="caution">
    <text evidence="2">The sequence shown here is derived from an EMBL/GenBank/DDBJ whole genome shotgun (WGS) entry which is preliminary data.</text>
</comment>
<name>A0A3E4W2R1_PHOVU</name>
<protein>
    <recommendedName>
        <fullName evidence="4">Transmembrane protein</fullName>
    </recommendedName>
</protein>
<organism evidence="2 3">
    <name type="scientific">Phocaeicola vulgatus</name>
    <name type="common">Bacteroides vulgatus</name>
    <dbReference type="NCBI Taxonomy" id="821"/>
    <lineage>
        <taxon>Bacteria</taxon>
        <taxon>Pseudomonadati</taxon>
        <taxon>Bacteroidota</taxon>
        <taxon>Bacteroidia</taxon>
        <taxon>Bacteroidales</taxon>
        <taxon>Bacteroidaceae</taxon>
        <taxon>Phocaeicola</taxon>
    </lineage>
</organism>
<feature type="transmembrane region" description="Helical" evidence="1">
    <location>
        <begin position="29"/>
        <end position="54"/>
    </location>
</feature>
<evidence type="ECO:0008006" key="4">
    <source>
        <dbReference type="Google" id="ProtNLM"/>
    </source>
</evidence>
<dbReference type="EMBL" id="QSTG01000080">
    <property type="protein sequence ID" value="RGM36494.1"/>
    <property type="molecule type" value="Genomic_DNA"/>
</dbReference>
<sequence>MTYEDILFLIGFFLVIAFFVGCKHKPTTLFGWLAFAFLSFIVTPLISVPLTWYVCRMLDRVTIKDKGYFDPSDFTFKR</sequence>
<keyword evidence="1" id="KW-0472">Membrane</keyword>
<evidence type="ECO:0000313" key="2">
    <source>
        <dbReference type="EMBL" id="RGM36494.1"/>
    </source>
</evidence>
<evidence type="ECO:0000313" key="3">
    <source>
        <dbReference type="Proteomes" id="UP000261003"/>
    </source>
</evidence>
<dbReference type="Proteomes" id="UP000261003">
    <property type="component" value="Unassembled WGS sequence"/>
</dbReference>
<reference evidence="2 3" key="1">
    <citation type="submission" date="2018-08" db="EMBL/GenBank/DDBJ databases">
        <title>A genome reference for cultivated species of the human gut microbiota.</title>
        <authorList>
            <person name="Zou Y."/>
            <person name="Xue W."/>
            <person name="Luo G."/>
        </authorList>
    </citation>
    <scope>NUCLEOTIDE SEQUENCE [LARGE SCALE GENOMIC DNA]</scope>
    <source>
        <strain evidence="2 3">OM08-13BH</strain>
    </source>
</reference>
<gene>
    <name evidence="2" type="ORF">DXC16_23515</name>
</gene>
<evidence type="ECO:0000256" key="1">
    <source>
        <dbReference type="SAM" id="Phobius"/>
    </source>
</evidence>
<feature type="transmembrane region" description="Helical" evidence="1">
    <location>
        <begin position="6"/>
        <end position="22"/>
    </location>
</feature>
<accession>A0A3E4W2R1</accession>